<dbReference type="Proteomes" id="UP000571950">
    <property type="component" value="Unassembled WGS sequence"/>
</dbReference>
<protein>
    <submittedName>
        <fullName evidence="2">SOS-response transcriptional repressor LexA</fullName>
    </submittedName>
</protein>
<dbReference type="Pfam" id="PF01726">
    <property type="entry name" value="LexA_DNA_bind"/>
    <property type="match status" value="1"/>
</dbReference>
<name>A0A7W6BRK7_9SPHN</name>
<comment type="caution">
    <text evidence="2">The sequence shown here is derived from an EMBL/GenBank/DDBJ whole genome shotgun (WGS) entry which is preliminary data.</text>
</comment>
<dbReference type="SUPFAM" id="SSF46785">
    <property type="entry name" value="Winged helix' DNA-binding domain"/>
    <property type="match status" value="1"/>
</dbReference>
<dbReference type="EMBL" id="JACIDT010000035">
    <property type="protein sequence ID" value="MBB3928780.1"/>
    <property type="molecule type" value="Genomic_DNA"/>
</dbReference>
<feature type="domain" description="LexA repressor DNA-binding" evidence="1">
    <location>
        <begin position="1"/>
        <end position="58"/>
    </location>
</feature>
<reference evidence="2 3" key="1">
    <citation type="submission" date="2020-08" db="EMBL/GenBank/DDBJ databases">
        <title>Genomic Encyclopedia of Type Strains, Phase IV (KMG-IV): sequencing the most valuable type-strain genomes for metagenomic binning, comparative biology and taxonomic classification.</title>
        <authorList>
            <person name="Goeker M."/>
        </authorList>
    </citation>
    <scope>NUCLEOTIDE SEQUENCE [LARGE SCALE GENOMIC DNA]</scope>
    <source>
        <strain evidence="2 3">DSM 26189</strain>
    </source>
</reference>
<proteinExistence type="predicted"/>
<evidence type="ECO:0000259" key="1">
    <source>
        <dbReference type="Pfam" id="PF01726"/>
    </source>
</evidence>
<dbReference type="Gene3D" id="1.10.10.10">
    <property type="entry name" value="Winged helix-like DNA-binding domain superfamily/Winged helix DNA-binding domain"/>
    <property type="match status" value="1"/>
</dbReference>
<accession>A0A7W6BRK7</accession>
<dbReference type="GO" id="GO:0006508">
    <property type="term" value="P:proteolysis"/>
    <property type="evidence" value="ECO:0007669"/>
    <property type="project" value="InterPro"/>
</dbReference>
<keyword evidence="3" id="KW-1185">Reference proteome</keyword>
<dbReference type="InterPro" id="IPR006199">
    <property type="entry name" value="LexA_DNA-bd_dom"/>
</dbReference>
<evidence type="ECO:0000313" key="2">
    <source>
        <dbReference type="EMBL" id="MBB3928780.1"/>
    </source>
</evidence>
<dbReference type="GO" id="GO:0004252">
    <property type="term" value="F:serine-type endopeptidase activity"/>
    <property type="evidence" value="ECO:0007669"/>
    <property type="project" value="InterPro"/>
</dbReference>
<dbReference type="AlphaFoldDB" id="A0A7W6BRK7"/>
<evidence type="ECO:0000313" key="3">
    <source>
        <dbReference type="Proteomes" id="UP000571950"/>
    </source>
</evidence>
<organism evidence="2 3">
    <name type="scientific">Sphingobium jiangsuense</name>
    <dbReference type="NCBI Taxonomy" id="870476"/>
    <lineage>
        <taxon>Bacteria</taxon>
        <taxon>Pseudomonadati</taxon>
        <taxon>Pseudomonadota</taxon>
        <taxon>Alphaproteobacteria</taxon>
        <taxon>Sphingomonadales</taxon>
        <taxon>Sphingomonadaceae</taxon>
        <taxon>Sphingobium</taxon>
    </lineage>
</organism>
<sequence length="71" mass="8418">MMGLTPRQFELLEFIRSTWAKSGRAPLIHEMMDHQGTRSVNSIQRRLRALEERGFIRKRGEHGGHRWEVCE</sequence>
<dbReference type="InterPro" id="IPR036390">
    <property type="entry name" value="WH_DNA-bd_sf"/>
</dbReference>
<dbReference type="RefSeq" id="WP_188073971.1">
    <property type="nucleotide sequence ID" value="NZ_BSPS01000156.1"/>
</dbReference>
<dbReference type="InterPro" id="IPR036388">
    <property type="entry name" value="WH-like_DNA-bd_sf"/>
</dbReference>
<gene>
    <name evidence="2" type="ORF">GGR43_004525</name>
</gene>